<dbReference type="EMBL" id="OX465079">
    <property type="protein sequence ID" value="CAI9275515.1"/>
    <property type="molecule type" value="Genomic_DNA"/>
</dbReference>
<organism evidence="1 2">
    <name type="scientific">Lactuca saligna</name>
    <name type="common">Willowleaf lettuce</name>
    <dbReference type="NCBI Taxonomy" id="75948"/>
    <lineage>
        <taxon>Eukaryota</taxon>
        <taxon>Viridiplantae</taxon>
        <taxon>Streptophyta</taxon>
        <taxon>Embryophyta</taxon>
        <taxon>Tracheophyta</taxon>
        <taxon>Spermatophyta</taxon>
        <taxon>Magnoliopsida</taxon>
        <taxon>eudicotyledons</taxon>
        <taxon>Gunneridae</taxon>
        <taxon>Pentapetalae</taxon>
        <taxon>asterids</taxon>
        <taxon>campanulids</taxon>
        <taxon>Asterales</taxon>
        <taxon>Asteraceae</taxon>
        <taxon>Cichorioideae</taxon>
        <taxon>Cichorieae</taxon>
        <taxon>Lactucinae</taxon>
        <taxon>Lactuca</taxon>
    </lineage>
</organism>
<name>A0AA36DY52_LACSI</name>
<accession>A0AA36DY52</accession>
<gene>
    <name evidence="1" type="ORF">LSALG_LOCUS15541</name>
</gene>
<evidence type="ECO:0000313" key="2">
    <source>
        <dbReference type="Proteomes" id="UP001177003"/>
    </source>
</evidence>
<evidence type="ECO:0000313" key="1">
    <source>
        <dbReference type="EMBL" id="CAI9275515.1"/>
    </source>
</evidence>
<reference evidence="1" key="1">
    <citation type="submission" date="2023-04" db="EMBL/GenBank/DDBJ databases">
        <authorList>
            <person name="Vijverberg K."/>
            <person name="Xiong W."/>
            <person name="Schranz E."/>
        </authorList>
    </citation>
    <scope>NUCLEOTIDE SEQUENCE</scope>
</reference>
<sequence length="174" mass="19954">MSNGINTYVRPTFNNLGLLLPSNFDCRILFDFVKSKANAFNNNISLSFQCPVHGYVMNIAVEADFHQHKIVIFETKEIVHLYSKVFEGFVEQTEAVEKIVPYNVENIVSDNIEECPQEETVAVNTTEEEILYEFGRLGNKTLSDNEESNEGWLEDEFTHGKKTSRHLLQYASHT</sequence>
<protein>
    <submittedName>
        <fullName evidence="1">Uncharacterized protein</fullName>
    </submittedName>
</protein>
<dbReference type="AlphaFoldDB" id="A0AA36DY52"/>
<dbReference type="Proteomes" id="UP001177003">
    <property type="component" value="Chromosome 3"/>
</dbReference>
<proteinExistence type="predicted"/>
<keyword evidence="2" id="KW-1185">Reference proteome</keyword>